<accession>A0A0Q3WXI5</accession>
<sequence>MERSIFFLRFPNAYIQFLIHFHGDRDYFECHEILEDYWKDTEPGNRNSIWVGFIQLAVAQYHYRRGNDIGAKKLLLKSMNILKQRKIELTKLGIDIDPFFVLLESLYTSYINGSAYKNINLPICDQYLLSICKKECVQSGLEWCSDDDHISNFIVHRHLYKDRADVETRRK</sequence>
<proteinExistence type="predicted"/>
<evidence type="ECO:0000313" key="2">
    <source>
        <dbReference type="Proteomes" id="UP000051888"/>
    </source>
</evidence>
<protein>
    <recommendedName>
        <fullName evidence="3">DUF309 domain-containing protein</fullName>
    </recommendedName>
</protein>
<dbReference type="Gene3D" id="1.10.3450.10">
    <property type="entry name" value="TTHA0068-like"/>
    <property type="match status" value="1"/>
</dbReference>
<dbReference type="PATRIC" id="fig|157838.3.peg.2016"/>
<comment type="caution">
    <text evidence="1">The sequence shown here is derived from an EMBL/GenBank/DDBJ whole genome shotgun (WGS) entry which is preliminary data.</text>
</comment>
<dbReference type="AlphaFoldDB" id="A0A0Q3WXI5"/>
<organism evidence="1 2">
    <name type="scientific">Heyndrickxia shackletonii</name>
    <dbReference type="NCBI Taxonomy" id="157838"/>
    <lineage>
        <taxon>Bacteria</taxon>
        <taxon>Bacillati</taxon>
        <taxon>Bacillota</taxon>
        <taxon>Bacilli</taxon>
        <taxon>Bacillales</taxon>
        <taxon>Bacillaceae</taxon>
        <taxon>Heyndrickxia</taxon>
    </lineage>
</organism>
<dbReference type="InterPro" id="IPR023203">
    <property type="entry name" value="TTHA0068_sf"/>
</dbReference>
<name>A0A0Q3WXI5_9BACI</name>
<dbReference type="Pfam" id="PF03745">
    <property type="entry name" value="DUF309"/>
    <property type="match status" value="1"/>
</dbReference>
<gene>
    <name evidence="1" type="ORF">AN964_09185</name>
</gene>
<evidence type="ECO:0008006" key="3">
    <source>
        <dbReference type="Google" id="ProtNLM"/>
    </source>
</evidence>
<dbReference type="InterPro" id="IPR005500">
    <property type="entry name" value="DUF309"/>
</dbReference>
<dbReference type="SUPFAM" id="SSF140663">
    <property type="entry name" value="TTHA0068-like"/>
    <property type="match status" value="1"/>
</dbReference>
<keyword evidence="2" id="KW-1185">Reference proteome</keyword>
<reference evidence="1 2" key="1">
    <citation type="submission" date="2015-09" db="EMBL/GenBank/DDBJ databases">
        <title>Genome sequencing project for genomic taxonomy and phylogenomics of Bacillus-like bacteria.</title>
        <authorList>
            <person name="Liu B."/>
            <person name="Wang J."/>
            <person name="Zhu Y."/>
            <person name="Liu G."/>
            <person name="Chen Q."/>
            <person name="Chen Z."/>
            <person name="Lan J."/>
            <person name="Che J."/>
            <person name="Ge C."/>
            <person name="Shi H."/>
            <person name="Pan Z."/>
            <person name="Liu X."/>
        </authorList>
    </citation>
    <scope>NUCLEOTIDE SEQUENCE [LARGE SCALE GENOMIC DNA]</scope>
    <source>
        <strain evidence="1 2">LMG 18435</strain>
    </source>
</reference>
<evidence type="ECO:0000313" key="1">
    <source>
        <dbReference type="EMBL" id="KQL53655.1"/>
    </source>
</evidence>
<dbReference type="STRING" id="157838.AN964_09185"/>
<dbReference type="EMBL" id="LJJC01000004">
    <property type="protein sequence ID" value="KQL53655.1"/>
    <property type="molecule type" value="Genomic_DNA"/>
</dbReference>
<dbReference type="Proteomes" id="UP000051888">
    <property type="component" value="Unassembled WGS sequence"/>
</dbReference>
<dbReference type="PANTHER" id="PTHR34796:SF1">
    <property type="entry name" value="EXPRESSED PROTEIN"/>
    <property type="match status" value="1"/>
</dbReference>
<dbReference type="PANTHER" id="PTHR34796">
    <property type="entry name" value="EXPRESSED PROTEIN"/>
    <property type="match status" value="1"/>
</dbReference>